<evidence type="ECO:0000313" key="8">
    <source>
        <dbReference type="Proteomes" id="UP000817854"/>
    </source>
</evidence>
<dbReference type="EMBL" id="VEVQ02000010">
    <property type="protein sequence ID" value="NHN27017.1"/>
    <property type="molecule type" value="Genomic_DNA"/>
</dbReference>
<evidence type="ECO:0000256" key="3">
    <source>
        <dbReference type="ARBA" id="ARBA00022692"/>
    </source>
</evidence>
<dbReference type="PANTHER" id="PTHR43461:SF1">
    <property type="entry name" value="TRANSMEMBRANE PROTEIN 256"/>
    <property type="match status" value="1"/>
</dbReference>
<evidence type="ECO:0000256" key="2">
    <source>
        <dbReference type="ARBA" id="ARBA00009694"/>
    </source>
</evidence>
<comment type="subcellular location">
    <subcellularLocation>
        <location evidence="1">Membrane</location>
        <topology evidence="1">Multi-pass membrane protein</topology>
    </subcellularLocation>
</comment>
<evidence type="ECO:0000256" key="4">
    <source>
        <dbReference type="ARBA" id="ARBA00022989"/>
    </source>
</evidence>
<feature type="transmembrane region" description="Helical" evidence="6">
    <location>
        <begin position="47"/>
        <end position="64"/>
    </location>
</feature>
<dbReference type="RefSeq" id="WP_140963332.1">
    <property type="nucleotide sequence ID" value="NZ_VEVQ02000010.1"/>
</dbReference>
<evidence type="ECO:0000256" key="1">
    <source>
        <dbReference type="ARBA" id="ARBA00004141"/>
    </source>
</evidence>
<evidence type="ECO:0000256" key="6">
    <source>
        <dbReference type="SAM" id="Phobius"/>
    </source>
</evidence>
<dbReference type="PANTHER" id="PTHR43461">
    <property type="entry name" value="TRANSMEMBRANE PROTEIN 256"/>
    <property type="match status" value="1"/>
</dbReference>
<comment type="similarity">
    <text evidence="2">Belongs to the UPF0382 family.</text>
</comment>
<evidence type="ECO:0000256" key="5">
    <source>
        <dbReference type="ARBA" id="ARBA00023136"/>
    </source>
</evidence>
<proteinExistence type="inferred from homology"/>
<dbReference type="Proteomes" id="UP000817854">
    <property type="component" value="Unassembled WGS sequence"/>
</dbReference>
<dbReference type="InterPro" id="IPR006696">
    <property type="entry name" value="DUF423"/>
</dbReference>
<keyword evidence="3 6" id="KW-0812">Transmembrane</keyword>
<feature type="transmembrane region" description="Helical" evidence="6">
    <location>
        <begin position="69"/>
        <end position="88"/>
    </location>
</feature>
<keyword evidence="5 6" id="KW-0472">Membrane</keyword>
<keyword evidence="4 6" id="KW-1133">Transmembrane helix</keyword>
<protein>
    <submittedName>
        <fullName evidence="7">DUF423 domain-containing protein</fullName>
    </submittedName>
</protein>
<accession>A0ABX0ITA7</accession>
<keyword evidence="8" id="KW-1185">Reference proteome</keyword>
<dbReference type="Pfam" id="PF04241">
    <property type="entry name" value="DUF423"/>
    <property type="match status" value="1"/>
</dbReference>
<organism evidence="7 8">
    <name type="scientific">Flavobacterium jejuense</name>
    <dbReference type="NCBI Taxonomy" id="1544455"/>
    <lineage>
        <taxon>Bacteria</taxon>
        <taxon>Pseudomonadati</taxon>
        <taxon>Bacteroidota</taxon>
        <taxon>Flavobacteriia</taxon>
        <taxon>Flavobacteriales</taxon>
        <taxon>Flavobacteriaceae</taxon>
        <taxon>Flavobacterium</taxon>
    </lineage>
</organism>
<name>A0ABX0ITA7_9FLAO</name>
<feature type="transmembrane region" description="Helical" evidence="6">
    <location>
        <begin position="100"/>
        <end position="124"/>
    </location>
</feature>
<gene>
    <name evidence="7" type="ORF">FIA58_015140</name>
</gene>
<evidence type="ECO:0000313" key="7">
    <source>
        <dbReference type="EMBL" id="NHN27017.1"/>
    </source>
</evidence>
<sequence>MEKKILLTALLMGIIGIILGAFGAHGLKKIISTEQLATFEVGVRYQIYHAMFLLFVVNTSFLTFKEKIIVFYLALAGVILFSGSIYLLSTSIITSIKTKIIGPLTPLGGLLLIASWSYMFYCVLLKNKI</sequence>
<reference evidence="7 8" key="2">
    <citation type="submission" date="2019-05" db="EMBL/GenBank/DDBJ databases">
        <authorList>
            <person name="Lianzixin W."/>
        </authorList>
    </citation>
    <scope>NUCLEOTIDE SEQUENCE [LARGE SCALE GENOMIC DNA]</scope>
    <source>
        <strain evidence="7 8">EC11</strain>
    </source>
</reference>
<reference evidence="7 8" key="3">
    <citation type="submission" date="2020-02" db="EMBL/GenBank/DDBJ databases">
        <title>Flavobacterium profundi sp. nov., isolated from a deep-sea seamount.</title>
        <authorList>
            <person name="Zhang D.-C."/>
        </authorList>
    </citation>
    <scope>NUCLEOTIDE SEQUENCE [LARGE SCALE GENOMIC DNA]</scope>
    <source>
        <strain evidence="7 8">EC11</strain>
    </source>
</reference>
<comment type="caution">
    <text evidence="7">The sequence shown here is derived from an EMBL/GenBank/DDBJ whole genome shotgun (WGS) entry which is preliminary data.</text>
</comment>
<reference evidence="8" key="1">
    <citation type="submission" date="2019-05" db="EMBL/GenBank/DDBJ databases">
        <title>Flavobacterium profundi sp. nov., isolated from a deep-sea seamount.</title>
        <authorList>
            <person name="Zhang D.-C."/>
        </authorList>
    </citation>
    <scope>NUCLEOTIDE SEQUENCE [LARGE SCALE GENOMIC DNA]</scope>
    <source>
        <strain evidence="8">EC11</strain>
    </source>
</reference>